<keyword evidence="3" id="KW-1185">Reference proteome</keyword>
<dbReference type="AlphaFoldDB" id="A0A219B463"/>
<evidence type="ECO:0008006" key="4">
    <source>
        <dbReference type="Google" id="ProtNLM"/>
    </source>
</evidence>
<organism evidence="2 3">
    <name type="scientific">Pacificimonas flava</name>
    <dbReference type="NCBI Taxonomy" id="1234595"/>
    <lineage>
        <taxon>Bacteria</taxon>
        <taxon>Pseudomonadati</taxon>
        <taxon>Pseudomonadota</taxon>
        <taxon>Alphaproteobacteria</taxon>
        <taxon>Sphingomonadales</taxon>
        <taxon>Sphingosinicellaceae</taxon>
        <taxon>Pacificimonas</taxon>
    </lineage>
</organism>
<feature type="transmembrane region" description="Helical" evidence="1">
    <location>
        <begin position="159"/>
        <end position="184"/>
    </location>
</feature>
<accession>A0A219B463</accession>
<proteinExistence type="predicted"/>
<comment type="caution">
    <text evidence="2">The sequence shown here is derived from an EMBL/GenBank/DDBJ whole genome shotgun (WGS) entry which is preliminary data.</text>
</comment>
<feature type="transmembrane region" description="Helical" evidence="1">
    <location>
        <begin position="21"/>
        <end position="41"/>
    </location>
</feature>
<feature type="transmembrane region" description="Helical" evidence="1">
    <location>
        <begin position="196"/>
        <end position="217"/>
    </location>
</feature>
<keyword evidence="1" id="KW-0472">Membrane</keyword>
<evidence type="ECO:0000313" key="3">
    <source>
        <dbReference type="Proteomes" id="UP000198462"/>
    </source>
</evidence>
<feature type="transmembrane region" description="Helical" evidence="1">
    <location>
        <begin position="61"/>
        <end position="80"/>
    </location>
</feature>
<feature type="transmembrane region" description="Helical" evidence="1">
    <location>
        <begin position="100"/>
        <end position="125"/>
    </location>
</feature>
<reference evidence="3" key="1">
    <citation type="submission" date="2017-05" db="EMBL/GenBank/DDBJ databases">
        <authorList>
            <person name="Lin X."/>
        </authorList>
    </citation>
    <scope>NUCLEOTIDE SEQUENCE [LARGE SCALE GENOMIC DNA]</scope>
    <source>
        <strain evidence="3">JLT2012</strain>
    </source>
</reference>
<sequence length="227" mass="23955">MSFSVSKAWEATQAAIAARPADYALLVAAFVFLPNVLLDYFTAAPTEASEVLAQLRRPETLAVNLVSILGQLGVMALFLWPGRSAGAAIRRAARLWPLGILVVLAFGAISAAGLAALVLPGIYLIGRLFTVLPAYADQGRFADAFRTAWAQTPRAWWKLFFAGLILVAAFMFVALIAGIVTTLLDPSGEGLVTSLLSALVASLFSLYLAVFQAAAYVQLGAPEPVAA</sequence>
<evidence type="ECO:0000256" key="1">
    <source>
        <dbReference type="SAM" id="Phobius"/>
    </source>
</evidence>
<dbReference type="RefSeq" id="WP_088711849.1">
    <property type="nucleotide sequence ID" value="NZ_NFZT01000001.1"/>
</dbReference>
<protein>
    <recommendedName>
        <fullName evidence="4">Glycerophosphoryl diester phosphodiesterase membrane domain-containing protein</fullName>
    </recommendedName>
</protein>
<dbReference type="EMBL" id="NFZT01000001">
    <property type="protein sequence ID" value="OWV33061.1"/>
    <property type="molecule type" value="Genomic_DNA"/>
</dbReference>
<keyword evidence="1" id="KW-0812">Transmembrane</keyword>
<evidence type="ECO:0000313" key="2">
    <source>
        <dbReference type="EMBL" id="OWV33061.1"/>
    </source>
</evidence>
<keyword evidence="1" id="KW-1133">Transmembrane helix</keyword>
<dbReference type="Proteomes" id="UP000198462">
    <property type="component" value="Unassembled WGS sequence"/>
</dbReference>
<name>A0A219B463_9SPHN</name>
<gene>
    <name evidence="2" type="ORF">B5C34_06025</name>
</gene>